<accession>A0ABV3P3Z4</accession>
<evidence type="ECO:0000256" key="1">
    <source>
        <dbReference type="SAM" id="Phobius"/>
    </source>
</evidence>
<evidence type="ECO:0000313" key="3">
    <source>
        <dbReference type="Proteomes" id="UP001555826"/>
    </source>
</evidence>
<evidence type="ECO:0008006" key="4">
    <source>
        <dbReference type="Google" id="ProtNLM"/>
    </source>
</evidence>
<name>A0ABV3P3Z4_9ACTN</name>
<dbReference type="EMBL" id="JBFNQN010000003">
    <property type="protein sequence ID" value="MEW9264128.1"/>
    <property type="molecule type" value="Genomic_DNA"/>
</dbReference>
<dbReference type="RefSeq" id="WP_367636739.1">
    <property type="nucleotide sequence ID" value="NZ_JBFNQN010000003.1"/>
</dbReference>
<sequence>MTGRVGRALRELAVELGFSLALVLAAEAVHRGTGWARLWCLFGALAVGHGGRAVLARRRRLRDAQRSTSLASGHVP</sequence>
<keyword evidence="1" id="KW-0472">Membrane</keyword>
<protein>
    <recommendedName>
        <fullName evidence="4">MYXO-CTERM domain-containing protein</fullName>
    </recommendedName>
</protein>
<organism evidence="2 3">
    <name type="scientific">Kineococcus endophyticus</name>
    <dbReference type="NCBI Taxonomy" id="1181883"/>
    <lineage>
        <taxon>Bacteria</taxon>
        <taxon>Bacillati</taxon>
        <taxon>Actinomycetota</taxon>
        <taxon>Actinomycetes</taxon>
        <taxon>Kineosporiales</taxon>
        <taxon>Kineosporiaceae</taxon>
        <taxon>Kineococcus</taxon>
    </lineage>
</organism>
<feature type="transmembrane region" description="Helical" evidence="1">
    <location>
        <begin position="12"/>
        <end position="30"/>
    </location>
</feature>
<keyword evidence="3" id="KW-1185">Reference proteome</keyword>
<keyword evidence="1" id="KW-1133">Transmembrane helix</keyword>
<gene>
    <name evidence="2" type="ORF">AB1207_05170</name>
</gene>
<keyword evidence="1" id="KW-0812">Transmembrane</keyword>
<evidence type="ECO:0000313" key="2">
    <source>
        <dbReference type="EMBL" id="MEW9264128.1"/>
    </source>
</evidence>
<comment type="caution">
    <text evidence="2">The sequence shown here is derived from an EMBL/GenBank/DDBJ whole genome shotgun (WGS) entry which is preliminary data.</text>
</comment>
<dbReference type="Proteomes" id="UP001555826">
    <property type="component" value="Unassembled WGS sequence"/>
</dbReference>
<reference evidence="2 3" key="1">
    <citation type="submission" date="2024-07" db="EMBL/GenBank/DDBJ databases">
        <authorList>
            <person name="Thanompreechachai J."/>
            <person name="Duangmal K."/>
        </authorList>
    </citation>
    <scope>NUCLEOTIDE SEQUENCE [LARGE SCALE GENOMIC DNA]</scope>
    <source>
        <strain evidence="2 3">KCTC 19886</strain>
    </source>
</reference>
<proteinExistence type="predicted"/>
<feature type="transmembrane region" description="Helical" evidence="1">
    <location>
        <begin position="36"/>
        <end position="55"/>
    </location>
</feature>